<sequence length="206" mass="22280">MNAWLVRIALDLRQRNAHQDIRDIVAMHRRVMSLVPDGIGDKARHEAGVLFRIDHGRVGPVILAQTTMTPDISRLPDRYGSIESRDISALLKALEPGMLVHYRIAANASKRVAKGAAAGKIVALTGTDAEDWWHRKAKASGLDLRQVHVHSQPDAIGKIKAVRHAVTRFDGTAVITNADQVRAAALGGIGRGKSFGCGLLSLALAR</sequence>
<dbReference type="RefSeq" id="WP_377577733.1">
    <property type="nucleotide sequence ID" value="NZ_JBHTMP010000078.1"/>
</dbReference>
<dbReference type="SUPFAM" id="SSF117987">
    <property type="entry name" value="CRISPR-associated protein"/>
    <property type="match status" value="2"/>
</dbReference>
<organism evidence="1 2">
    <name type="scientific">Micromonospora sonneratiae</name>
    <dbReference type="NCBI Taxonomy" id="1184706"/>
    <lineage>
        <taxon>Bacteria</taxon>
        <taxon>Bacillati</taxon>
        <taxon>Actinomycetota</taxon>
        <taxon>Actinomycetes</taxon>
        <taxon>Micromonosporales</taxon>
        <taxon>Micromonosporaceae</taxon>
        <taxon>Micromonospora</taxon>
    </lineage>
</organism>
<dbReference type="Proteomes" id="UP001597260">
    <property type="component" value="Unassembled WGS sequence"/>
</dbReference>
<evidence type="ECO:0000313" key="2">
    <source>
        <dbReference type="Proteomes" id="UP001597260"/>
    </source>
</evidence>
<comment type="caution">
    <text evidence="1">The sequence shown here is derived from an EMBL/GenBank/DDBJ whole genome shotgun (WGS) entry which is preliminary data.</text>
</comment>
<dbReference type="Gene3D" id="3.30.70.1210">
    <property type="entry name" value="Crispr-associated protein, domain 2"/>
    <property type="match status" value="1"/>
</dbReference>
<dbReference type="Pfam" id="PF08798">
    <property type="entry name" value="CRISPR_assoc"/>
    <property type="match status" value="1"/>
</dbReference>
<evidence type="ECO:0000313" key="1">
    <source>
        <dbReference type="EMBL" id="MFD1325419.1"/>
    </source>
</evidence>
<accession>A0ABW3YLS6</accession>
<protein>
    <submittedName>
        <fullName evidence="1">Type I-E CRISPR-associated protein Cas6/Cse3/CasE</fullName>
    </submittedName>
</protein>
<proteinExistence type="predicted"/>
<dbReference type="Gene3D" id="3.30.70.1200">
    <property type="entry name" value="Crispr-associated protein, domain 1"/>
    <property type="match status" value="1"/>
</dbReference>
<dbReference type="InterPro" id="IPR010179">
    <property type="entry name" value="CRISPR-assoc_prot_Cse3"/>
</dbReference>
<gene>
    <name evidence="1" type="ORF">ACFQ4H_30480</name>
</gene>
<name>A0ABW3YLS6_9ACTN</name>
<reference evidence="2" key="1">
    <citation type="journal article" date="2019" name="Int. J. Syst. Evol. Microbiol.">
        <title>The Global Catalogue of Microorganisms (GCM) 10K type strain sequencing project: providing services to taxonomists for standard genome sequencing and annotation.</title>
        <authorList>
            <consortium name="The Broad Institute Genomics Platform"/>
            <consortium name="The Broad Institute Genome Sequencing Center for Infectious Disease"/>
            <person name="Wu L."/>
            <person name="Ma J."/>
        </authorList>
    </citation>
    <scope>NUCLEOTIDE SEQUENCE [LARGE SCALE GENOMIC DNA]</scope>
    <source>
        <strain evidence="2">JCM 31037</strain>
    </source>
</reference>
<dbReference type="CDD" id="cd09727">
    <property type="entry name" value="Cas6_I-E"/>
    <property type="match status" value="1"/>
</dbReference>
<dbReference type="EMBL" id="JBHTMP010000078">
    <property type="protein sequence ID" value="MFD1325419.1"/>
    <property type="molecule type" value="Genomic_DNA"/>
</dbReference>
<keyword evidence="2" id="KW-1185">Reference proteome</keyword>
<dbReference type="SMART" id="SM01101">
    <property type="entry name" value="CRISPR_assoc"/>
    <property type="match status" value="1"/>
</dbReference>